<sequence length="295" mass="31674">MYLYGPWANATTSLRAQLQLPVDRCEERLLLRGVPEEPPPPPALAPQELLDDLTSAVETQLADDPAVLFVASDGSEYQGVGAFSVVVHPGEFTCAMGNDDEDQSSFKQELLGFDFAAKAVCRAAAATQWARRVVFVLDCQSALSVVQRQGEGFCYLLKLVDSVKASLRALRDQGVAVTCAWVPSHGKKPQWAAPPGLCGDLLRALNDKADAAAGSCRQRRTTGGAREVWWRLREEARSWELRAIQASASASEALHLELRRRGLRPRERAPPEVVPSGAEAAASAGAAAASGGQNL</sequence>
<keyword evidence="3" id="KW-1185">Reference proteome</keyword>
<protein>
    <submittedName>
        <fullName evidence="2">Uncharacterized protein</fullName>
    </submittedName>
</protein>
<evidence type="ECO:0000313" key="2">
    <source>
        <dbReference type="EMBL" id="OLP77761.1"/>
    </source>
</evidence>
<evidence type="ECO:0000313" key="3">
    <source>
        <dbReference type="Proteomes" id="UP000186817"/>
    </source>
</evidence>
<comment type="caution">
    <text evidence="2">The sequence shown here is derived from an EMBL/GenBank/DDBJ whole genome shotgun (WGS) entry which is preliminary data.</text>
</comment>
<gene>
    <name evidence="2" type="ORF">AK812_SmicGene42138</name>
</gene>
<evidence type="ECO:0000256" key="1">
    <source>
        <dbReference type="SAM" id="MobiDB-lite"/>
    </source>
</evidence>
<dbReference type="Gene3D" id="3.30.420.10">
    <property type="entry name" value="Ribonuclease H-like superfamily/Ribonuclease H"/>
    <property type="match status" value="1"/>
</dbReference>
<feature type="compositionally biased region" description="Low complexity" evidence="1">
    <location>
        <begin position="274"/>
        <end position="295"/>
    </location>
</feature>
<dbReference type="Proteomes" id="UP000186817">
    <property type="component" value="Unassembled WGS sequence"/>
</dbReference>
<dbReference type="GO" id="GO:0003676">
    <property type="term" value="F:nucleic acid binding"/>
    <property type="evidence" value="ECO:0007669"/>
    <property type="project" value="InterPro"/>
</dbReference>
<dbReference type="EMBL" id="LSRX01001716">
    <property type="protein sequence ID" value="OLP77761.1"/>
    <property type="molecule type" value="Genomic_DNA"/>
</dbReference>
<feature type="region of interest" description="Disordered" evidence="1">
    <location>
        <begin position="262"/>
        <end position="295"/>
    </location>
</feature>
<dbReference type="OrthoDB" id="436543at2759"/>
<proteinExistence type="predicted"/>
<organism evidence="2 3">
    <name type="scientific">Symbiodinium microadriaticum</name>
    <name type="common">Dinoflagellate</name>
    <name type="synonym">Zooxanthella microadriatica</name>
    <dbReference type="NCBI Taxonomy" id="2951"/>
    <lineage>
        <taxon>Eukaryota</taxon>
        <taxon>Sar</taxon>
        <taxon>Alveolata</taxon>
        <taxon>Dinophyceae</taxon>
        <taxon>Suessiales</taxon>
        <taxon>Symbiodiniaceae</taxon>
        <taxon>Symbiodinium</taxon>
    </lineage>
</organism>
<reference evidence="2 3" key="1">
    <citation type="submission" date="2016-02" db="EMBL/GenBank/DDBJ databases">
        <title>Genome analysis of coral dinoflagellate symbionts highlights evolutionary adaptations to a symbiotic lifestyle.</title>
        <authorList>
            <person name="Aranda M."/>
            <person name="Li Y."/>
            <person name="Liew Y.J."/>
            <person name="Baumgarten S."/>
            <person name="Simakov O."/>
            <person name="Wilson M."/>
            <person name="Piel J."/>
            <person name="Ashoor H."/>
            <person name="Bougouffa S."/>
            <person name="Bajic V.B."/>
            <person name="Ryu T."/>
            <person name="Ravasi T."/>
            <person name="Bayer T."/>
            <person name="Micklem G."/>
            <person name="Kim H."/>
            <person name="Bhak J."/>
            <person name="Lajeunesse T.C."/>
            <person name="Voolstra C.R."/>
        </authorList>
    </citation>
    <scope>NUCLEOTIDE SEQUENCE [LARGE SCALE GENOMIC DNA]</scope>
    <source>
        <strain evidence="2 3">CCMP2467</strain>
    </source>
</reference>
<dbReference type="AlphaFoldDB" id="A0A1Q9C4B2"/>
<name>A0A1Q9C4B2_SYMMI</name>
<accession>A0A1Q9C4B2</accession>
<dbReference type="InterPro" id="IPR036397">
    <property type="entry name" value="RNaseH_sf"/>
</dbReference>